<name>A0AAE3E9V1_9FIRM</name>
<dbReference type="PROSITE" id="PS50943">
    <property type="entry name" value="HTH_CROC1"/>
    <property type="match status" value="1"/>
</dbReference>
<accession>A0AAE3E9V1</accession>
<evidence type="ECO:0000313" key="2">
    <source>
        <dbReference type="EMBL" id="MCC2230743.1"/>
    </source>
</evidence>
<dbReference type="InterPro" id="IPR010982">
    <property type="entry name" value="Lambda_DNA-bd_dom_sf"/>
</dbReference>
<protein>
    <submittedName>
        <fullName evidence="2">Helix-turn-helix domain-containing protein</fullName>
    </submittedName>
</protein>
<comment type="caution">
    <text evidence="2">The sequence shown here is derived from an EMBL/GenBank/DDBJ whole genome shotgun (WGS) entry which is preliminary data.</text>
</comment>
<proteinExistence type="predicted"/>
<keyword evidence="3" id="KW-1185">Reference proteome</keyword>
<gene>
    <name evidence="2" type="ORF">LKD81_06975</name>
</gene>
<organism evidence="2 3">
    <name type="scientific">Hominifimenecus microfluidus</name>
    <dbReference type="NCBI Taxonomy" id="2885348"/>
    <lineage>
        <taxon>Bacteria</taxon>
        <taxon>Bacillati</taxon>
        <taxon>Bacillota</taxon>
        <taxon>Clostridia</taxon>
        <taxon>Lachnospirales</taxon>
        <taxon>Lachnospiraceae</taxon>
        <taxon>Hominifimenecus</taxon>
    </lineage>
</organism>
<dbReference type="CDD" id="cd00093">
    <property type="entry name" value="HTH_XRE"/>
    <property type="match status" value="1"/>
</dbReference>
<dbReference type="Proteomes" id="UP001198182">
    <property type="component" value="Unassembled WGS sequence"/>
</dbReference>
<dbReference type="SMART" id="SM00530">
    <property type="entry name" value="HTH_XRE"/>
    <property type="match status" value="1"/>
</dbReference>
<dbReference type="AlphaFoldDB" id="A0AAE3E9V1"/>
<dbReference type="Pfam" id="PF01381">
    <property type="entry name" value="HTH_3"/>
    <property type="match status" value="1"/>
</dbReference>
<dbReference type="SUPFAM" id="SSF47413">
    <property type="entry name" value="lambda repressor-like DNA-binding domains"/>
    <property type="match status" value="1"/>
</dbReference>
<sequence>MDETFIRERISQLAAESGKSEKQISRELGRSAGYIQALTSGKSMPSITMLFQLCEYFEVSPRDFFDPGIKYPLTLQNILTCASHLNDDDLETLEMISRKLSMSPEDPEGSE</sequence>
<dbReference type="RefSeq" id="WP_308453381.1">
    <property type="nucleotide sequence ID" value="NZ_JAJEQR010000016.1"/>
</dbReference>
<dbReference type="Gene3D" id="1.10.260.40">
    <property type="entry name" value="lambda repressor-like DNA-binding domains"/>
    <property type="match status" value="1"/>
</dbReference>
<dbReference type="GO" id="GO:0003677">
    <property type="term" value="F:DNA binding"/>
    <property type="evidence" value="ECO:0007669"/>
    <property type="project" value="InterPro"/>
</dbReference>
<reference evidence="2" key="1">
    <citation type="submission" date="2021-10" db="EMBL/GenBank/DDBJ databases">
        <title>Anaerobic single-cell dispensing facilitates the cultivation of human gut bacteria.</title>
        <authorList>
            <person name="Afrizal A."/>
        </authorList>
    </citation>
    <scope>NUCLEOTIDE SEQUENCE</scope>
    <source>
        <strain evidence="2">CLA-AA-H215</strain>
    </source>
</reference>
<feature type="domain" description="HTH cro/C1-type" evidence="1">
    <location>
        <begin position="22"/>
        <end position="64"/>
    </location>
</feature>
<dbReference type="InterPro" id="IPR001387">
    <property type="entry name" value="Cro/C1-type_HTH"/>
</dbReference>
<evidence type="ECO:0000259" key="1">
    <source>
        <dbReference type="PROSITE" id="PS50943"/>
    </source>
</evidence>
<evidence type="ECO:0000313" key="3">
    <source>
        <dbReference type="Proteomes" id="UP001198182"/>
    </source>
</evidence>
<dbReference type="EMBL" id="JAJEQR010000016">
    <property type="protein sequence ID" value="MCC2230743.1"/>
    <property type="molecule type" value="Genomic_DNA"/>
</dbReference>